<evidence type="ECO:0000256" key="2">
    <source>
        <dbReference type="ARBA" id="ARBA00023015"/>
    </source>
</evidence>
<reference evidence="6" key="1">
    <citation type="journal article" date="2020" name="mSystems">
        <title>Genome- and Community-Level Interaction Insights into Carbon Utilization and Element Cycling Functions of Hydrothermarchaeota in Hydrothermal Sediment.</title>
        <authorList>
            <person name="Zhou Z."/>
            <person name="Liu Y."/>
            <person name="Xu W."/>
            <person name="Pan J."/>
            <person name="Luo Z.H."/>
            <person name="Li M."/>
        </authorList>
    </citation>
    <scope>NUCLEOTIDE SEQUENCE [LARGE SCALE GENOMIC DNA]</scope>
    <source>
        <strain evidence="6">HyVt-493</strain>
    </source>
</reference>
<name>A0A7V2SY23_LEUMU</name>
<dbReference type="Gene3D" id="1.10.10.10">
    <property type="entry name" value="Winged helix-like DNA-binding domain superfamily/Winged helix DNA-binding domain"/>
    <property type="match status" value="1"/>
</dbReference>
<sequence length="115" mass="13290">MQLTQFTKILSDETRLRILMLLTQGQELCVCQLTAVLNLSQPKISRHLAIMREAKLLQDRKAGLWVFYRLNSEIPDWILEVFKSLHEAALSQQPFETDHQLIASPRIKQLANCSD</sequence>
<keyword evidence="4" id="KW-0804">Transcription</keyword>
<dbReference type="InterPro" id="IPR036390">
    <property type="entry name" value="WH_DNA-bd_sf"/>
</dbReference>
<keyword evidence="1" id="KW-0059">Arsenical resistance</keyword>
<dbReference type="InterPro" id="IPR051081">
    <property type="entry name" value="HTH_MetalResp_TranReg"/>
</dbReference>
<dbReference type="GO" id="GO:0003677">
    <property type="term" value="F:DNA binding"/>
    <property type="evidence" value="ECO:0007669"/>
    <property type="project" value="UniProtKB-KW"/>
</dbReference>
<dbReference type="GO" id="GO:0046685">
    <property type="term" value="P:response to arsenic-containing substance"/>
    <property type="evidence" value="ECO:0007669"/>
    <property type="project" value="UniProtKB-KW"/>
</dbReference>
<gene>
    <name evidence="6" type="ORF">ENJ51_02180</name>
</gene>
<keyword evidence="2" id="KW-0805">Transcription regulation</keyword>
<dbReference type="AlphaFoldDB" id="A0A7V2SY23"/>
<evidence type="ECO:0000256" key="3">
    <source>
        <dbReference type="ARBA" id="ARBA00023125"/>
    </source>
</evidence>
<dbReference type="PROSITE" id="PS50987">
    <property type="entry name" value="HTH_ARSR_2"/>
    <property type="match status" value="1"/>
</dbReference>
<dbReference type="NCBIfam" id="NF007528">
    <property type="entry name" value="PRK10141.1"/>
    <property type="match status" value="1"/>
</dbReference>
<comment type="caution">
    <text evidence="6">The sequence shown here is derived from an EMBL/GenBank/DDBJ whole genome shotgun (WGS) entry which is preliminary data.</text>
</comment>
<dbReference type="PANTHER" id="PTHR33154:SF18">
    <property type="entry name" value="ARSENICAL RESISTANCE OPERON REPRESSOR"/>
    <property type="match status" value="1"/>
</dbReference>
<dbReference type="GO" id="GO:0003700">
    <property type="term" value="F:DNA-binding transcription factor activity"/>
    <property type="evidence" value="ECO:0007669"/>
    <property type="project" value="InterPro"/>
</dbReference>
<dbReference type="PANTHER" id="PTHR33154">
    <property type="entry name" value="TRANSCRIPTIONAL REGULATOR, ARSR FAMILY"/>
    <property type="match status" value="1"/>
</dbReference>
<protein>
    <submittedName>
        <fullName evidence="6">Metalloregulator ArsR/SmtB family transcription factor</fullName>
    </submittedName>
</protein>
<accession>A0A7V2SY23</accession>
<dbReference type="PRINTS" id="PR00778">
    <property type="entry name" value="HTHARSR"/>
</dbReference>
<dbReference type="InterPro" id="IPR011991">
    <property type="entry name" value="ArsR-like_HTH"/>
</dbReference>
<evidence type="ECO:0000313" key="6">
    <source>
        <dbReference type="EMBL" id="HFC91602.1"/>
    </source>
</evidence>
<dbReference type="EMBL" id="DRMS01000088">
    <property type="protein sequence ID" value="HFC91602.1"/>
    <property type="molecule type" value="Genomic_DNA"/>
</dbReference>
<evidence type="ECO:0000256" key="4">
    <source>
        <dbReference type="ARBA" id="ARBA00023163"/>
    </source>
</evidence>
<keyword evidence="3" id="KW-0238">DNA-binding</keyword>
<proteinExistence type="predicted"/>
<feature type="domain" description="HTH arsR-type" evidence="5">
    <location>
        <begin position="1"/>
        <end position="89"/>
    </location>
</feature>
<evidence type="ECO:0000256" key="1">
    <source>
        <dbReference type="ARBA" id="ARBA00022849"/>
    </source>
</evidence>
<dbReference type="InterPro" id="IPR036388">
    <property type="entry name" value="WH-like_DNA-bd_sf"/>
</dbReference>
<dbReference type="NCBIfam" id="NF033788">
    <property type="entry name" value="HTH_metalloreg"/>
    <property type="match status" value="1"/>
</dbReference>
<organism evidence="6">
    <name type="scientific">Leucothrix mucor</name>
    <dbReference type="NCBI Taxonomy" id="45248"/>
    <lineage>
        <taxon>Bacteria</taxon>
        <taxon>Pseudomonadati</taxon>
        <taxon>Pseudomonadota</taxon>
        <taxon>Gammaproteobacteria</taxon>
        <taxon>Thiotrichales</taxon>
        <taxon>Thiotrichaceae</taxon>
        <taxon>Leucothrix</taxon>
    </lineage>
</organism>
<evidence type="ECO:0000259" key="5">
    <source>
        <dbReference type="PROSITE" id="PS50987"/>
    </source>
</evidence>
<dbReference type="FunFam" id="1.10.10.10:FF:000279">
    <property type="entry name" value="Transcriptional regulator, ArsR family"/>
    <property type="match status" value="1"/>
</dbReference>
<dbReference type="CDD" id="cd00090">
    <property type="entry name" value="HTH_ARSR"/>
    <property type="match status" value="1"/>
</dbReference>
<dbReference type="Proteomes" id="UP000885750">
    <property type="component" value="Unassembled WGS sequence"/>
</dbReference>
<dbReference type="SUPFAM" id="SSF46785">
    <property type="entry name" value="Winged helix' DNA-binding domain"/>
    <property type="match status" value="1"/>
</dbReference>
<dbReference type="Pfam" id="PF01022">
    <property type="entry name" value="HTH_5"/>
    <property type="match status" value="1"/>
</dbReference>
<dbReference type="InterPro" id="IPR001845">
    <property type="entry name" value="HTH_ArsR_DNA-bd_dom"/>
</dbReference>
<dbReference type="SMART" id="SM00418">
    <property type="entry name" value="HTH_ARSR"/>
    <property type="match status" value="1"/>
</dbReference>